<dbReference type="InterPro" id="IPR018143">
    <property type="entry name" value="Folate_rcpt-like"/>
</dbReference>
<dbReference type="InterPro" id="IPR053305">
    <property type="entry name" value="Folate-binding_rcpt-like"/>
</dbReference>
<accession>A0A5A7PJ56</accession>
<evidence type="ECO:0000313" key="6">
    <source>
        <dbReference type="EMBL" id="GER32915.1"/>
    </source>
</evidence>
<dbReference type="PANTHER" id="PTHR37390:SF1">
    <property type="entry name" value="FOLATE-BINDING PROTEIN 1"/>
    <property type="match status" value="1"/>
</dbReference>
<keyword evidence="1 4" id="KW-0732">Signal</keyword>
<gene>
    <name evidence="6" type="ORF">STAS_09020</name>
</gene>
<feature type="transmembrane region" description="Helical" evidence="3">
    <location>
        <begin position="233"/>
        <end position="249"/>
    </location>
</feature>
<comment type="caution">
    <text evidence="6">The sequence shown here is derived from an EMBL/GenBank/DDBJ whole genome shotgun (WGS) entry which is preliminary data.</text>
</comment>
<dbReference type="EMBL" id="BKCP01004650">
    <property type="protein sequence ID" value="GER32915.1"/>
    <property type="molecule type" value="Genomic_DNA"/>
</dbReference>
<feature type="signal peptide" evidence="4">
    <location>
        <begin position="1"/>
        <end position="25"/>
    </location>
</feature>
<reference evidence="7" key="1">
    <citation type="journal article" date="2019" name="Curr. Biol.">
        <title>Genome Sequence of Striga asiatica Provides Insight into the Evolution of Plant Parasitism.</title>
        <authorList>
            <person name="Yoshida S."/>
            <person name="Kim S."/>
            <person name="Wafula E.K."/>
            <person name="Tanskanen J."/>
            <person name="Kim Y.M."/>
            <person name="Honaas L."/>
            <person name="Yang Z."/>
            <person name="Spallek T."/>
            <person name="Conn C.E."/>
            <person name="Ichihashi Y."/>
            <person name="Cheong K."/>
            <person name="Cui S."/>
            <person name="Der J.P."/>
            <person name="Gundlach H."/>
            <person name="Jiao Y."/>
            <person name="Hori C."/>
            <person name="Ishida J.K."/>
            <person name="Kasahara H."/>
            <person name="Kiba T."/>
            <person name="Kim M.S."/>
            <person name="Koo N."/>
            <person name="Laohavisit A."/>
            <person name="Lee Y.H."/>
            <person name="Lumba S."/>
            <person name="McCourt P."/>
            <person name="Mortimer J.C."/>
            <person name="Mutuku J.M."/>
            <person name="Nomura T."/>
            <person name="Sasaki-Sekimoto Y."/>
            <person name="Seto Y."/>
            <person name="Wang Y."/>
            <person name="Wakatake T."/>
            <person name="Sakakibara H."/>
            <person name="Demura T."/>
            <person name="Yamaguchi S."/>
            <person name="Yoneyama K."/>
            <person name="Manabe R.I."/>
            <person name="Nelson D.C."/>
            <person name="Schulman A.H."/>
            <person name="Timko M.P."/>
            <person name="dePamphilis C.W."/>
            <person name="Choi D."/>
            <person name="Shirasu K."/>
        </authorList>
    </citation>
    <scope>NUCLEOTIDE SEQUENCE [LARGE SCALE GENOMIC DNA]</scope>
    <source>
        <strain evidence="7">cv. UVA1</strain>
    </source>
</reference>
<name>A0A5A7PJ56_STRAF</name>
<keyword evidence="3" id="KW-1133">Transmembrane helix</keyword>
<dbReference type="Proteomes" id="UP000325081">
    <property type="component" value="Unassembled WGS sequence"/>
</dbReference>
<dbReference type="Pfam" id="PF03024">
    <property type="entry name" value="Folate_rec"/>
    <property type="match status" value="1"/>
</dbReference>
<keyword evidence="7" id="KW-1185">Reference proteome</keyword>
<keyword evidence="2" id="KW-1015">Disulfide bond</keyword>
<evidence type="ECO:0000256" key="4">
    <source>
        <dbReference type="SAM" id="SignalP"/>
    </source>
</evidence>
<evidence type="ECO:0000256" key="3">
    <source>
        <dbReference type="SAM" id="Phobius"/>
    </source>
</evidence>
<evidence type="ECO:0000256" key="2">
    <source>
        <dbReference type="ARBA" id="ARBA00023157"/>
    </source>
</evidence>
<proteinExistence type="predicted"/>
<keyword evidence="3" id="KW-0472">Membrane</keyword>
<evidence type="ECO:0000313" key="7">
    <source>
        <dbReference type="Proteomes" id="UP000325081"/>
    </source>
</evidence>
<keyword evidence="3" id="KW-0812">Transmembrane</keyword>
<protein>
    <recommendedName>
        <fullName evidence="5">Folate receptor-like domain-containing protein</fullName>
    </recommendedName>
</protein>
<organism evidence="6 7">
    <name type="scientific">Striga asiatica</name>
    <name type="common">Asiatic witchweed</name>
    <name type="synonym">Buchnera asiatica</name>
    <dbReference type="NCBI Taxonomy" id="4170"/>
    <lineage>
        <taxon>Eukaryota</taxon>
        <taxon>Viridiplantae</taxon>
        <taxon>Streptophyta</taxon>
        <taxon>Embryophyta</taxon>
        <taxon>Tracheophyta</taxon>
        <taxon>Spermatophyta</taxon>
        <taxon>Magnoliopsida</taxon>
        <taxon>eudicotyledons</taxon>
        <taxon>Gunneridae</taxon>
        <taxon>Pentapetalae</taxon>
        <taxon>asterids</taxon>
        <taxon>lamiids</taxon>
        <taxon>Lamiales</taxon>
        <taxon>Orobanchaceae</taxon>
        <taxon>Buchnereae</taxon>
        <taxon>Striga</taxon>
    </lineage>
</organism>
<feature type="chain" id="PRO_5023014282" description="Folate receptor-like domain-containing protein" evidence="4">
    <location>
        <begin position="26"/>
        <end position="289"/>
    </location>
</feature>
<dbReference type="OrthoDB" id="498177at2759"/>
<evidence type="ECO:0000259" key="5">
    <source>
        <dbReference type="Pfam" id="PF03024"/>
    </source>
</evidence>
<evidence type="ECO:0000256" key="1">
    <source>
        <dbReference type="ARBA" id="ARBA00022729"/>
    </source>
</evidence>
<sequence>MRRFEIYCVFFLLTSIELLTLPTYGKTNGVCISPGGRFPPFSNEGKPPKKATKGPRDLTLCRVFRRNTCCDVTQTHPALLSIRRLASSSGEGSQECLDLWELLECSVCDPRVGVQPGPPRVCASLCDRVYEACSTAYFAIDAKTQVLSPCGPSDFVCGRASEWVSNGTELCRASGFSVKPSGEESCYGGKGSLDYIANSWRNSPSDVSTRVQDREILEDFRQWIFYMPFNERVSWAVGGMVLTAGLLYVRKSQNQRLKQAAIQRTARKLGTRLNSTSSLSQGNRKGIGR</sequence>
<dbReference type="AlphaFoldDB" id="A0A5A7PJ56"/>
<dbReference type="PANTHER" id="PTHR37390">
    <property type="entry name" value="OS02G0592500 PROTEIN"/>
    <property type="match status" value="1"/>
</dbReference>
<feature type="domain" description="Folate receptor-like" evidence="5">
    <location>
        <begin position="49"/>
        <end position="178"/>
    </location>
</feature>